<evidence type="ECO:0000313" key="3">
    <source>
        <dbReference type="Proteomes" id="UP000299102"/>
    </source>
</evidence>
<evidence type="ECO:0000256" key="1">
    <source>
        <dbReference type="SAM" id="MobiDB-lite"/>
    </source>
</evidence>
<dbReference type="AlphaFoldDB" id="A0A4C1VVT6"/>
<gene>
    <name evidence="2" type="ORF">EVAR_34262_1</name>
</gene>
<sequence length="141" mass="16861">MSETLFQTFRCWRIAAINVAFERRFSCRKQKLWVIEQKSPRKEERKYQYENAAEFQDLPNEDSTELHDNYDSWSRRRTGMTNKRRQVRNPKNPTYILRRSTPRRILKIQGIASTDGLLLQKFLNIIHVGARGPLDISLSYR</sequence>
<organism evidence="2 3">
    <name type="scientific">Eumeta variegata</name>
    <name type="common">Bagworm moth</name>
    <name type="synonym">Eumeta japonica</name>
    <dbReference type="NCBI Taxonomy" id="151549"/>
    <lineage>
        <taxon>Eukaryota</taxon>
        <taxon>Metazoa</taxon>
        <taxon>Ecdysozoa</taxon>
        <taxon>Arthropoda</taxon>
        <taxon>Hexapoda</taxon>
        <taxon>Insecta</taxon>
        <taxon>Pterygota</taxon>
        <taxon>Neoptera</taxon>
        <taxon>Endopterygota</taxon>
        <taxon>Lepidoptera</taxon>
        <taxon>Glossata</taxon>
        <taxon>Ditrysia</taxon>
        <taxon>Tineoidea</taxon>
        <taxon>Psychidae</taxon>
        <taxon>Oiketicinae</taxon>
        <taxon>Eumeta</taxon>
    </lineage>
</organism>
<reference evidence="2 3" key="1">
    <citation type="journal article" date="2019" name="Commun. Biol.">
        <title>The bagworm genome reveals a unique fibroin gene that provides high tensile strength.</title>
        <authorList>
            <person name="Kono N."/>
            <person name="Nakamura H."/>
            <person name="Ohtoshi R."/>
            <person name="Tomita M."/>
            <person name="Numata K."/>
            <person name="Arakawa K."/>
        </authorList>
    </citation>
    <scope>NUCLEOTIDE SEQUENCE [LARGE SCALE GENOMIC DNA]</scope>
</reference>
<feature type="region of interest" description="Disordered" evidence="1">
    <location>
        <begin position="61"/>
        <end position="91"/>
    </location>
</feature>
<keyword evidence="3" id="KW-1185">Reference proteome</keyword>
<feature type="compositionally biased region" description="Basic residues" evidence="1">
    <location>
        <begin position="75"/>
        <end position="88"/>
    </location>
</feature>
<feature type="compositionally biased region" description="Basic and acidic residues" evidence="1">
    <location>
        <begin position="64"/>
        <end position="74"/>
    </location>
</feature>
<dbReference type="Proteomes" id="UP000299102">
    <property type="component" value="Unassembled WGS sequence"/>
</dbReference>
<comment type="caution">
    <text evidence="2">The sequence shown here is derived from an EMBL/GenBank/DDBJ whole genome shotgun (WGS) entry which is preliminary data.</text>
</comment>
<dbReference type="EMBL" id="BGZK01000434">
    <property type="protein sequence ID" value="GBP43346.1"/>
    <property type="molecule type" value="Genomic_DNA"/>
</dbReference>
<accession>A0A4C1VVT6</accession>
<protein>
    <submittedName>
        <fullName evidence="2">Uncharacterized protein</fullName>
    </submittedName>
</protein>
<proteinExistence type="predicted"/>
<name>A0A4C1VVT6_EUMVA</name>
<evidence type="ECO:0000313" key="2">
    <source>
        <dbReference type="EMBL" id="GBP43346.1"/>
    </source>
</evidence>